<dbReference type="SUPFAM" id="SSF52540">
    <property type="entry name" value="P-loop containing nucleoside triphosphate hydrolases"/>
    <property type="match status" value="1"/>
</dbReference>
<evidence type="ECO:0000313" key="2">
    <source>
        <dbReference type="Proteomes" id="UP000724149"/>
    </source>
</evidence>
<reference evidence="1 2" key="1">
    <citation type="journal article" date="2021" name="Sci. Rep.">
        <title>The distribution of antibiotic resistance genes in chicken gut microbiota commensals.</title>
        <authorList>
            <person name="Juricova H."/>
            <person name="Matiasovicova J."/>
            <person name="Kubasova T."/>
            <person name="Cejkova D."/>
            <person name="Rychlik I."/>
        </authorList>
    </citation>
    <scope>NUCLEOTIDE SEQUENCE [LARGE SCALE GENOMIC DNA]</scope>
    <source>
        <strain evidence="1 2">An564</strain>
    </source>
</reference>
<dbReference type="EMBL" id="JACSNR010000010">
    <property type="protein sequence ID" value="MBM6924081.1"/>
    <property type="molecule type" value="Genomic_DNA"/>
</dbReference>
<evidence type="ECO:0000313" key="1">
    <source>
        <dbReference type="EMBL" id="MBM6924081.1"/>
    </source>
</evidence>
<proteinExistence type="predicted"/>
<dbReference type="Proteomes" id="UP000724149">
    <property type="component" value="Unassembled WGS sequence"/>
</dbReference>
<comment type="caution">
    <text evidence="1">The sequence shown here is derived from an EMBL/GenBank/DDBJ whole genome shotgun (WGS) entry which is preliminary data.</text>
</comment>
<name>A0ABS2GPP2_9FIRM</name>
<protein>
    <submittedName>
        <fullName evidence="1">AAA family ATPase</fullName>
    </submittedName>
</protein>
<sequence length="582" mass="64831">MLNAIASVCGNRLDYKYALYHISAEKEHRYLFLSKFDKSSNKVIFLEYDRFGSEIVHGSLYDPIEKSWGSVSLSEAFVRQEICSMLLLIKSVEGEPLQYLDLVKQFREQYEQKFWYFAVDEDFTCPILDTFQEIYKSLKESLGKKTIYDLIVEDTVLKTSELNKVFDGQKELGYLSDGLVVGASVTLTDSLISYPANELRELIREDLRTGKADHSNQQTMDFRITNGRSFSAEEKSRLLTIPDWYVPSPEILDMARMVSGSAAFDRPFRNILLRGPAGSGKTEGAKALASMLGLPYGVVTGHSDMELFDLTATLVPNTDSEIQSSEELYEYILHTLKDTGLELPSFFDIAAFPVETFKALTGKEDPGVGSDECFAVLVSRLMSACKQMPECFTGSSPKFKVVYSDLTLGFLNGWLIELQEMNCILKPGVLVGLNNILENGVLHLSTGEVIRRHPDSVVVFTQNPGYNGTVEGNQSVYSRLDLKCELNQPTQEEMVKRIMNHVPKLSAGQCTGLVKIAEQINETCQLELSGGNIGTREIIAWAKATVLLNGNMRAAADYTLLPSVGEDPDDVAAVRSCLDQII</sequence>
<dbReference type="RefSeq" id="WP_204721759.1">
    <property type="nucleotide sequence ID" value="NZ_JACSNR010000010.1"/>
</dbReference>
<accession>A0ABS2GPP2</accession>
<gene>
    <name evidence="1" type="ORF">H9X81_10340</name>
</gene>
<organism evidence="1 2">
    <name type="scientific">Hydrogenoanaerobacterium saccharovorans</name>
    <dbReference type="NCBI Taxonomy" id="474960"/>
    <lineage>
        <taxon>Bacteria</taxon>
        <taxon>Bacillati</taxon>
        <taxon>Bacillota</taxon>
        <taxon>Clostridia</taxon>
        <taxon>Eubacteriales</taxon>
        <taxon>Oscillospiraceae</taxon>
        <taxon>Hydrogenoanaerobacterium</taxon>
    </lineage>
</organism>
<keyword evidence="2" id="KW-1185">Reference proteome</keyword>
<dbReference type="InterPro" id="IPR027417">
    <property type="entry name" value="P-loop_NTPase"/>
</dbReference>
<dbReference type="Gene3D" id="3.40.50.300">
    <property type="entry name" value="P-loop containing nucleotide triphosphate hydrolases"/>
    <property type="match status" value="1"/>
</dbReference>